<gene>
    <name evidence="7" type="ORF">Q9291_02565</name>
</gene>
<dbReference type="Pfam" id="PF00877">
    <property type="entry name" value="NLPC_P60"/>
    <property type="match status" value="1"/>
</dbReference>
<evidence type="ECO:0000256" key="1">
    <source>
        <dbReference type="ARBA" id="ARBA00007074"/>
    </source>
</evidence>
<reference evidence="8" key="1">
    <citation type="journal article" date="2019" name="Int. J. Syst. Evol. Microbiol.">
        <title>The Global Catalogue of Microorganisms (GCM) 10K type strain sequencing project: providing services to taxonomists for standard genome sequencing and annotation.</title>
        <authorList>
            <consortium name="The Broad Institute Genomics Platform"/>
            <consortium name="The Broad Institute Genome Sequencing Center for Infectious Disease"/>
            <person name="Wu L."/>
            <person name="Ma J."/>
        </authorList>
    </citation>
    <scope>NUCLEOTIDE SEQUENCE [LARGE SCALE GENOMIC DNA]</scope>
    <source>
        <strain evidence="8">VKM B-3159</strain>
    </source>
</reference>
<comment type="similarity">
    <text evidence="1">Belongs to the peptidase C40 family.</text>
</comment>
<dbReference type="Proteomes" id="UP001225906">
    <property type="component" value="Unassembled WGS sequence"/>
</dbReference>
<evidence type="ECO:0000313" key="8">
    <source>
        <dbReference type="Proteomes" id="UP001225906"/>
    </source>
</evidence>
<dbReference type="PANTHER" id="PTHR47053:SF1">
    <property type="entry name" value="MUREIN DD-ENDOPEPTIDASE MEPH-RELATED"/>
    <property type="match status" value="1"/>
</dbReference>
<evidence type="ECO:0000313" key="7">
    <source>
        <dbReference type="EMBL" id="MDP8566724.1"/>
    </source>
</evidence>
<name>A0ABT9JQG7_9PROT</name>
<dbReference type="InterPro" id="IPR051202">
    <property type="entry name" value="Peptidase_C40"/>
</dbReference>
<evidence type="ECO:0000256" key="2">
    <source>
        <dbReference type="ARBA" id="ARBA00022670"/>
    </source>
</evidence>
<dbReference type="PROSITE" id="PS51935">
    <property type="entry name" value="NLPC_P60"/>
    <property type="match status" value="1"/>
</dbReference>
<protein>
    <submittedName>
        <fullName evidence="7">C40 family peptidase</fullName>
    </submittedName>
</protein>
<accession>A0ABT9JQG7</accession>
<keyword evidence="3" id="KW-0378">Hydrolase</keyword>
<feature type="chain" id="PRO_5046038280" evidence="5">
    <location>
        <begin position="28"/>
        <end position="198"/>
    </location>
</feature>
<dbReference type="SUPFAM" id="SSF54001">
    <property type="entry name" value="Cysteine proteinases"/>
    <property type="match status" value="1"/>
</dbReference>
<feature type="signal peptide" evidence="5">
    <location>
        <begin position="1"/>
        <end position="27"/>
    </location>
</feature>
<proteinExistence type="inferred from homology"/>
<keyword evidence="4" id="KW-0788">Thiol protease</keyword>
<dbReference type="InterPro" id="IPR038765">
    <property type="entry name" value="Papain-like_cys_pep_sf"/>
</dbReference>
<sequence length="198" mass="21829">MSAIKKPVIRCIALLVSILLCQCKSIAAPGGSPSGASVLGDDKRWQTAYSYKQEDVLDSMDGVSSSWSEKVEEIMIRALSLTGVDYKYGGRSPETGFDCSGFVQYVFKHAAQISLPPSARTISDMGKAVKREELQPGDLVFFNTLRHAFSHVGIYVGNNQFIHAPRAGAQVRIESMDERYWRTRYNGAKRLEAEASGQ</sequence>
<dbReference type="EMBL" id="JAVCAP010000002">
    <property type="protein sequence ID" value="MDP8566724.1"/>
    <property type="molecule type" value="Genomic_DNA"/>
</dbReference>
<evidence type="ECO:0000256" key="5">
    <source>
        <dbReference type="SAM" id="SignalP"/>
    </source>
</evidence>
<organism evidence="7 8">
    <name type="scientific">Methylophilus aquaticus</name>
    <dbReference type="NCBI Taxonomy" id="1971610"/>
    <lineage>
        <taxon>Bacteria</taxon>
        <taxon>Pseudomonadati</taxon>
        <taxon>Pseudomonadota</taxon>
        <taxon>Betaproteobacteria</taxon>
        <taxon>Nitrosomonadales</taxon>
        <taxon>Methylophilaceae</taxon>
        <taxon>Methylophilus</taxon>
    </lineage>
</organism>
<dbReference type="PANTHER" id="PTHR47053">
    <property type="entry name" value="MUREIN DD-ENDOPEPTIDASE MEPH-RELATED"/>
    <property type="match status" value="1"/>
</dbReference>
<feature type="domain" description="NlpC/P60" evidence="6">
    <location>
        <begin position="68"/>
        <end position="192"/>
    </location>
</feature>
<dbReference type="InterPro" id="IPR000064">
    <property type="entry name" value="NLP_P60_dom"/>
</dbReference>
<comment type="caution">
    <text evidence="7">The sequence shown here is derived from an EMBL/GenBank/DDBJ whole genome shotgun (WGS) entry which is preliminary data.</text>
</comment>
<keyword evidence="5" id="KW-0732">Signal</keyword>
<keyword evidence="8" id="KW-1185">Reference proteome</keyword>
<evidence type="ECO:0000256" key="4">
    <source>
        <dbReference type="ARBA" id="ARBA00022807"/>
    </source>
</evidence>
<dbReference type="Gene3D" id="3.90.1720.10">
    <property type="entry name" value="endopeptidase domain like (from Nostoc punctiforme)"/>
    <property type="match status" value="1"/>
</dbReference>
<evidence type="ECO:0000259" key="6">
    <source>
        <dbReference type="PROSITE" id="PS51935"/>
    </source>
</evidence>
<evidence type="ECO:0000256" key="3">
    <source>
        <dbReference type="ARBA" id="ARBA00022801"/>
    </source>
</evidence>
<keyword evidence="2" id="KW-0645">Protease</keyword>